<evidence type="ECO:0000256" key="5">
    <source>
        <dbReference type="SAM" id="MobiDB-lite"/>
    </source>
</evidence>
<reference evidence="7 8" key="1">
    <citation type="submission" date="2015-01" db="EMBL/GenBank/DDBJ databases">
        <title>The Genome Sequence of Cladophialophora immunda CBS83496.</title>
        <authorList>
            <consortium name="The Broad Institute Genomics Platform"/>
            <person name="Cuomo C."/>
            <person name="de Hoog S."/>
            <person name="Gorbushina A."/>
            <person name="Stielow B."/>
            <person name="Teixiera M."/>
            <person name="Abouelleil A."/>
            <person name="Chapman S.B."/>
            <person name="Priest M."/>
            <person name="Young S.K."/>
            <person name="Wortman J."/>
            <person name="Nusbaum C."/>
            <person name="Birren B."/>
        </authorList>
    </citation>
    <scope>NUCLEOTIDE SEQUENCE [LARGE SCALE GENOMIC DNA]</scope>
    <source>
        <strain evidence="7 8">CBS 83496</strain>
    </source>
</reference>
<gene>
    <name evidence="7" type="ORF">PV07_03281</name>
</gene>
<feature type="compositionally biased region" description="Basic and acidic residues" evidence="5">
    <location>
        <begin position="143"/>
        <end position="158"/>
    </location>
</feature>
<dbReference type="STRING" id="569365.A0A0D1ZU87"/>
<dbReference type="GeneID" id="27342475"/>
<evidence type="ECO:0000256" key="1">
    <source>
        <dbReference type="ARBA" id="ARBA00023015"/>
    </source>
</evidence>
<dbReference type="RefSeq" id="XP_016251887.1">
    <property type="nucleotide sequence ID" value="XM_016389985.1"/>
</dbReference>
<dbReference type="OrthoDB" id="4161589at2759"/>
<dbReference type="SUPFAM" id="SSF57701">
    <property type="entry name" value="Zn2/Cys6 DNA-binding domain"/>
    <property type="match status" value="1"/>
</dbReference>
<dbReference type="Gene3D" id="4.10.240.10">
    <property type="entry name" value="Zn(2)-C6 fungal-type DNA-binding domain"/>
    <property type="match status" value="1"/>
</dbReference>
<keyword evidence="4" id="KW-0539">Nucleus</keyword>
<dbReference type="InterPro" id="IPR036864">
    <property type="entry name" value="Zn2-C6_fun-type_DNA-bd_sf"/>
</dbReference>
<dbReference type="InterPro" id="IPR001138">
    <property type="entry name" value="Zn2Cys6_DnaBD"/>
</dbReference>
<dbReference type="VEuPathDB" id="FungiDB:PV07_03281"/>
<dbReference type="PROSITE" id="PS00463">
    <property type="entry name" value="ZN2_CY6_FUNGAL_1"/>
    <property type="match status" value="1"/>
</dbReference>
<evidence type="ECO:0000313" key="8">
    <source>
        <dbReference type="Proteomes" id="UP000054466"/>
    </source>
</evidence>
<evidence type="ECO:0000313" key="7">
    <source>
        <dbReference type="EMBL" id="KIW31671.1"/>
    </source>
</evidence>
<protein>
    <recommendedName>
        <fullName evidence="6">Zn(2)-C6 fungal-type domain-containing protein</fullName>
    </recommendedName>
</protein>
<dbReference type="Pfam" id="PF00172">
    <property type="entry name" value="Zn_clus"/>
    <property type="match status" value="1"/>
</dbReference>
<evidence type="ECO:0000256" key="4">
    <source>
        <dbReference type="ARBA" id="ARBA00023242"/>
    </source>
</evidence>
<dbReference type="SMART" id="SM00066">
    <property type="entry name" value="GAL4"/>
    <property type="match status" value="1"/>
</dbReference>
<keyword evidence="3" id="KW-0804">Transcription</keyword>
<name>A0A0D1ZU87_9EURO</name>
<feature type="domain" description="Zn(2)-C6 fungal-type" evidence="6">
    <location>
        <begin position="27"/>
        <end position="56"/>
    </location>
</feature>
<keyword evidence="1" id="KW-0805">Transcription regulation</keyword>
<dbReference type="HOGENOM" id="CLU_015937_0_0_1"/>
<accession>A0A0D1ZU87</accession>
<dbReference type="PROSITE" id="PS50048">
    <property type="entry name" value="ZN2_CY6_FUNGAL_2"/>
    <property type="match status" value="1"/>
</dbReference>
<dbReference type="Proteomes" id="UP000054466">
    <property type="component" value="Unassembled WGS sequence"/>
</dbReference>
<dbReference type="InterPro" id="IPR021833">
    <property type="entry name" value="DUF3425"/>
</dbReference>
<dbReference type="GO" id="GO:0008270">
    <property type="term" value="F:zinc ion binding"/>
    <property type="evidence" value="ECO:0007669"/>
    <property type="project" value="InterPro"/>
</dbReference>
<dbReference type="AlphaFoldDB" id="A0A0D1ZU87"/>
<feature type="region of interest" description="Disordered" evidence="5">
    <location>
        <begin position="119"/>
        <end position="181"/>
    </location>
</feature>
<feature type="compositionally biased region" description="Polar residues" evidence="5">
    <location>
        <begin position="1"/>
        <end position="15"/>
    </location>
</feature>
<sequence length="496" mass="55825">MNQSRPGMETSTPASGLNPPRRKASTACFSCKIRKSKCSGGNPCSACSRSRLECMYNASLDRRRKIHWERAETEAALQKQMLQRLLELIRAGGDEMRQRLRDDPLIRTLSQRLGMDMPEHAAASSSSDPHESWASAHARKTNRREFGEDVSQKEELTRRRGSFPEGVQDVAPEAAPSNALISPAGSLDELWDLPIPSEATVQRTKNPDPRVQFRIFCSTDHDAPNVESIRIFGDSSFLSANPSTIQDFAWQRQQLLNLDLPEYLIQPMLFEGERCPMAAAYTDFRDYGRGQLAAGLPIEFVLGSPQIDLALYFRGRTPEDAHTPATWACEYMRLLANCDIYVALAWIFTYAHFMRWIIAPSAETYTLLPEAMRPTPLQRLVRHHPGADLPIFPEMRDGLVQDMRDYILAIQTLGCSVNWEHGLDAAIDTDPETGAMTLSDHFAAHICNLSHWSISQKFADVFPEMRRYYQVVAQDTIPASKVDIEAFLGHRAPKAS</sequence>
<dbReference type="GO" id="GO:0000981">
    <property type="term" value="F:DNA-binding transcription factor activity, RNA polymerase II-specific"/>
    <property type="evidence" value="ECO:0007669"/>
    <property type="project" value="InterPro"/>
</dbReference>
<evidence type="ECO:0000256" key="3">
    <source>
        <dbReference type="ARBA" id="ARBA00023163"/>
    </source>
</evidence>
<evidence type="ECO:0000256" key="2">
    <source>
        <dbReference type="ARBA" id="ARBA00023125"/>
    </source>
</evidence>
<keyword evidence="2" id="KW-0238">DNA-binding</keyword>
<dbReference type="PANTHER" id="PTHR37012:SF2">
    <property type="entry name" value="BZIP DOMAIN-CONTAINING PROTEIN-RELATED"/>
    <property type="match status" value="1"/>
</dbReference>
<proteinExistence type="predicted"/>
<keyword evidence="8" id="KW-1185">Reference proteome</keyword>
<dbReference type="Pfam" id="PF11905">
    <property type="entry name" value="DUF3425"/>
    <property type="match status" value="1"/>
</dbReference>
<evidence type="ECO:0000259" key="6">
    <source>
        <dbReference type="PROSITE" id="PS50048"/>
    </source>
</evidence>
<dbReference type="GO" id="GO:0003677">
    <property type="term" value="F:DNA binding"/>
    <property type="evidence" value="ECO:0007669"/>
    <property type="project" value="UniProtKB-KW"/>
</dbReference>
<feature type="region of interest" description="Disordered" evidence="5">
    <location>
        <begin position="1"/>
        <end position="23"/>
    </location>
</feature>
<organism evidence="7 8">
    <name type="scientific">Cladophialophora immunda</name>
    <dbReference type="NCBI Taxonomy" id="569365"/>
    <lineage>
        <taxon>Eukaryota</taxon>
        <taxon>Fungi</taxon>
        <taxon>Dikarya</taxon>
        <taxon>Ascomycota</taxon>
        <taxon>Pezizomycotina</taxon>
        <taxon>Eurotiomycetes</taxon>
        <taxon>Chaetothyriomycetidae</taxon>
        <taxon>Chaetothyriales</taxon>
        <taxon>Herpotrichiellaceae</taxon>
        <taxon>Cladophialophora</taxon>
    </lineage>
</organism>
<dbReference type="CDD" id="cd00067">
    <property type="entry name" value="GAL4"/>
    <property type="match status" value="1"/>
</dbReference>
<dbReference type="EMBL" id="KN847041">
    <property type="protein sequence ID" value="KIW31671.1"/>
    <property type="molecule type" value="Genomic_DNA"/>
</dbReference>
<dbReference type="PANTHER" id="PTHR37012">
    <property type="entry name" value="B-ZIP TRANSCRIPTION FACTOR (EUROFUNG)-RELATED"/>
    <property type="match status" value="1"/>
</dbReference>